<dbReference type="EMBL" id="LNJB01000036">
    <property type="protein sequence ID" value="KYC52830.1"/>
    <property type="molecule type" value="Genomic_DNA"/>
</dbReference>
<evidence type="ECO:0000256" key="2">
    <source>
        <dbReference type="ARBA" id="ARBA00022840"/>
    </source>
</evidence>
<comment type="caution">
    <text evidence="4">The sequence shown here is derived from an EMBL/GenBank/DDBJ whole genome shotgun (WGS) entry which is preliminary data.</text>
</comment>
<dbReference type="AlphaFoldDB" id="A0A150J6J8"/>
<accession>A0A150J6J8</accession>
<evidence type="ECO:0000313" key="5">
    <source>
        <dbReference type="Proteomes" id="UP000092420"/>
    </source>
</evidence>
<gene>
    <name evidence="4" type="ORF">AN188_01548</name>
</gene>
<evidence type="ECO:0000259" key="3">
    <source>
        <dbReference type="PROSITE" id="PS00662"/>
    </source>
</evidence>
<dbReference type="GO" id="GO:0005524">
    <property type="term" value="F:ATP binding"/>
    <property type="evidence" value="ECO:0007669"/>
    <property type="project" value="UniProtKB-KW"/>
</dbReference>
<dbReference type="CDD" id="cd01129">
    <property type="entry name" value="PulE-GspE-like"/>
    <property type="match status" value="1"/>
</dbReference>
<keyword evidence="2" id="KW-0067">ATP-binding</keyword>
<dbReference type="InterPro" id="IPR027417">
    <property type="entry name" value="P-loop_NTPase"/>
</dbReference>
<evidence type="ECO:0000256" key="1">
    <source>
        <dbReference type="ARBA" id="ARBA00022741"/>
    </source>
</evidence>
<organism evidence="4 5">
    <name type="scientific">Candidatus Methanofastidiosum methylothiophilum</name>
    <dbReference type="NCBI Taxonomy" id="1705564"/>
    <lineage>
        <taxon>Archaea</taxon>
        <taxon>Methanobacteriati</taxon>
        <taxon>Methanobacteriota</taxon>
        <taxon>Stenosarchaea group</taxon>
        <taxon>Candidatus Methanofastidiosia</taxon>
        <taxon>Candidatus Methanofastidiosales</taxon>
        <taxon>Candidatus Methanofastidiosaceae</taxon>
        <taxon>Candidatus Methanofastidiosum</taxon>
    </lineage>
</organism>
<dbReference type="PANTHER" id="PTHR30258:SF1">
    <property type="entry name" value="PROTEIN TRANSPORT PROTEIN HOFB HOMOLOG"/>
    <property type="match status" value="1"/>
</dbReference>
<dbReference type="SUPFAM" id="SSF52540">
    <property type="entry name" value="P-loop containing nucleoside triphosphate hydrolases"/>
    <property type="match status" value="1"/>
</dbReference>
<feature type="domain" description="Bacterial type II secretion system protein E" evidence="3">
    <location>
        <begin position="414"/>
        <end position="428"/>
    </location>
</feature>
<dbReference type="PROSITE" id="PS00662">
    <property type="entry name" value="T2SP_E"/>
    <property type="match status" value="1"/>
</dbReference>
<protein>
    <recommendedName>
        <fullName evidence="3">Bacterial type II secretion system protein E domain-containing protein</fullName>
    </recommendedName>
</protein>
<dbReference type="Gene3D" id="3.30.450.90">
    <property type="match status" value="1"/>
</dbReference>
<evidence type="ECO:0000313" key="4">
    <source>
        <dbReference type="EMBL" id="KYC52830.1"/>
    </source>
</evidence>
<sequence length="601" mass="67612">MTNDKQSTVIGGSRLGQILVEKGIISSEILEQALKIQNEGDSSNSKRLEDILVSNFKIDHDTVFGTLAELYAFRTYRVNPEKLDPAQIKHTKELLSKFPDELKNQLLYYKVLPYQVINGSRNKLLVLASNPTEKVVEKIPLFTEFKKYEVVYTPLKIVEELIDLISPRENEFLDLLREAVVEPEISEEKQVTELDEYSLDEEINKSLLVNLYEGCLIEAVRRKASDIHIIPYEKNSVDIYFRIDGRLQLWYRQDNVSPEAMAAVVKDRTIGVDRFERDTAQDGFFQRSVDNYLIRYRVSVLPIISEEYERRFESIVIRIIDDRNVIADLRQLGFLPQAEQDFLKAIGKSKGIVILTGPTGSGKSTTLLAALHHVMDASKNILTIEDPVEYAIKGARQLKIGRKLSFEEAIRTILRHDPDIVMVGEIRDKITADVAVKLANTGHLTFTTLHTNDAPSAISRLYKMGVEPFLLAYAINIIVAQRLVRKLCPFCRVPISSEKYPAALELGLTEEDLKSGKIYDAGTGCKKCNGGYKGRISLAEALYFSPEVRKSILNSGAEVDEAEIREIAEGQGMLSILDSGLEKIREGVTTVSEVSYAASEG</sequence>
<proteinExistence type="predicted"/>
<dbReference type="InterPro" id="IPR001482">
    <property type="entry name" value="T2SS/T4SS_dom"/>
</dbReference>
<reference evidence="4 5" key="1">
    <citation type="journal article" date="2016" name="ISME J.">
        <title>Chasing the elusive Euryarchaeota class WSA2: genomes reveal a uniquely fastidious methyl-reducing methanogen.</title>
        <authorList>
            <person name="Nobu M.K."/>
            <person name="Narihiro T."/>
            <person name="Kuroda K."/>
            <person name="Mei R."/>
            <person name="Liu W.T."/>
        </authorList>
    </citation>
    <scope>NUCLEOTIDE SEQUENCE [LARGE SCALE GENOMIC DNA]</scope>
    <source>
        <strain evidence="4">ADurb1013_Bin02101</strain>
    </source>
</reference>
<dbReference type="GO" id="GO:0016887">
    <property type="term" value="F:ATP hydrolysis activity"/>
    <property type="evidence" value="ECO:0007669"/>
    <property type="project" value="TreeGrafter"/>
</dbReference>
<dbReference type="GO" id="GO:0005886">
    <property type="term" value="C:plasma membrane"/>
    <property type="evidence" value="ECO:0007669"/>
    <property type="project" value="TreeGrafter"/>
</dbReference>
<dbReference type="Proteomes" id="UP000092420">
    <property type="component" value="Unassembled WGS sequence"/>
</dbReference>
<dbReference type="Pfam" id="PF00437">
    <property type="entry name" value="T2SSE"/>
    <property type="match status" value="1"/>
</dbReference>
<keyword evidence="1" id="KW-0547">Nucleotide-binding</keyword>
<name>A0A150J6J8_9EURY</name>
<dbReference type="InterPro" id="IPR037257">
    <property type="entry name" value="T2SS_E_N_sf"/>
</dbReference>
<dbReference type="SUPFAM" id="SSF160246">
    <property type="entry name" value="EspE N-terminal domain-like"/>
    <property type="match status" value="1"/>
</dbReference>
<dbReference type="PANTHER" id="PTHR30258">
    <property type="entry name" value="TYPE II SECRETION SYSTEM PROTEIN GSPE-RELATED"/>
    <property type="match status" value="1"/>
</dbReference>
<dbReference type="Gene3D" id="3.40.50.300">
    <property type="entry name" value="P-loop containing nucleotide triphosphate hydrolases"/>
    <property type="match status" value="1"/>
</dbReference>